<dbReference type="PANTHER" id="PTHR10938:SF0">
    <property type="entry name" value="TRANSLATION INITIATION FACTOR IF-3, MITOCHONDRIAL"/>
    <property type="match status" value="1"/>
</dbReference>
<dbReference type="NCBIfam" id="TIGR00168">
    <property type="entry name" value="infC"/>
    <property type="match status" value="1"/>
</dbReference>
<name>A0ABM7MEE3_9GAMM</name>
<feature type="domain" description="Translation initiation factor 3 C-terminal" evidence="8">
    <location>
        <begin position="103"/>
        <end position="187"/>
    </location>
</feature>
<dbReference type="Pfam" id="PF05198">
    <property type="entry name" value="IF3_N"/>
    <property type="match status" value="1"/>
</dbReference>
<feature type="region of interest" description="Disordered" evidence="7">
    <location>
        <begin position="1"/>
        <end position="25"/>
    </location>
</feature>
<dbReference type="SUPFAM" id="SSF54364">
    <property type="entry name" value="Translation initiation factor IF3, N-terminal domain"/>
    <property type="match status" value="1"/>
</dbReference>
<dbReference type="InterPro" id="IPR036787">
    <property type="entry name" value="T_IF-3_N_sf"/>
</dbReference>
<feature type="domain" description="Translation initiation factor 3 N-terminal" evidence="9">
    <location>
        <begin position="26"/>
        <end position="96"/>
    </location>
</feature>
<dbReference type="InterPro" id="IPR019815">
    <property type="entry name" value="Translation_initiation_fac_3_C"/>
</dbReference>
<keyword evidence="2 4" id="KW-0396">Initiation factor</keyword>
<reference evidence="10" key="1">
    <citation type="journal article" date="2022" name="Arch. Microbiol.">
        <title>Thiomicrorhabdus immobilis sp. nov., a mesophilic sulfur-oxidizing bacterium isolated from sediment of a brackish lake in northern Japan.</title>
        <authorList>
            <person name="Kojima H."/>
            <person name="Mochizuki J."/>
            <person name="Kanda M."/>
            <person name="Watanabe T."/>
            <person name="Fukui M."/>
        </authorList>
    </citation>
    <scope>NUCLEOTIDE SEQUENCE</scope>
    <source>
        <strain evidence="10">Am19</strain>
    </source>
</reference>
<proteinExistence type="inferred from homology"/>
<keyword evidence="11" id="KW-1185">Reference proteome</keyword>
<keyword evidence="3 4" id="KW-0648">Protein biosynthesis</keyword>
<evidence type="ECO:0000256" key="2">
    <source>
        <dbReference type="ARBA" id="ARBA00022540"/>
    </source>
</evidence>
<gene>
    <name evidence="4 10" type="primary">infC</name>
    <name evidence="10" type="ORF">THMIRHAM_15620</name>
</gene>
<dbReference type="InterPro" id="IPR001288">
    <property type="entry name" value="Translation_initiation_fac_3"/>
</dbReference>
<comment type="function">
    <text evidence="4 6">IF-3 binds to the 30S ribosomal subunit and shifts the equilibrium between 70S ribosomes and their 50S and 30S subunits in favor of the free subunits, thus enhancing the availability of 30S subunits on which protein synthesis initiation begins.</text>
</comment>
<evidence type="ECO:0000256" key="4">
    <source>
        <dbReference type="HAMAP-Rule" id="MF_00080"/>
    </source>
</evidence>
<dbReference type="SUPFAM" id="SSF55200">
    <property type="entry name" value="Translation initiation factor IF3, C-terminal domain"/>
    <property type="match status" value="1"/>
</dbReference>
<evidence type="ECO:0000256" key="5">
    <source>
        <dbReference type="NCBIfam" id="TIGR00168"/>
    </source>
</evidence>
<protein>
    <recommendedName>
        <fullName evidence="4 5">Translation initiation factor IF-3</fullName>
    </recommendedName>
</protein>
<evidence type="ECO:0000256" key="7">
    <source>
        <dbReference type="SAM" id="MobiDB-lite"/>
    </source>
</evidence>
<dbReference type="PANTHER" id="PTHR10938">
    <property type="entry name" value="TRANSLATION INITIATION FACTOR IF-3"/>
    <property type="match status" value="1"/>
</dbReference>
<evidence type="ECO:0000259" key="8">
    <source>
        <dbReference type="Pfam" id="PF00707"/>
    </source>
</evidence>
<dbReference type="HAMAP" id="MF_00080">
    <property type="entry name" value="IF_3"/>
    <property type="match status" value="1"/>
</dbReference>
<dbReference type="InterPro" id="IPR019814">
    <property type="entry name" value="Translation_initiation_fac_3_N"/>
</dbReference>
<sequence length="193" mass="21965">MEDVAIAIRRGGRGRPQQPEAPKDRINKAISATPEVRLIDAQGEQAGVVSIQDALAQAAEAGLDLVEITAKANPPVCKIMDYGKYLYQQQKKQHEAKKKQKQVQVKEVKFRPGTEEGDYQVKLRNLLKFLEKGDRVKVTIWFRGREITHKELGLKMLERVRDDIQEVATVEQMPKMEGRQMQMMVAPTKKKQS</sequence>
<dbReference type="Pfam" id="PF00707">
    <property type="entry name" value="IF3_C"/>
    <property type="match status" value="1"/>
</dbReference>
<dbReference type="GO" id="GO:0003743">
    <property type="term" value="F:translation initiation factor activity"/>
    <property type="evidence" value="ECO:0007669"/>
    <property type="project" value="UniProtKB-KW"/>
</dbReference>
<comment type="similarity">
    <text evidence="1 4 6">Belongs to the IF-3 family.</text>
</comment>
<dbReference type="Gene3D" id="3.30.110.10">
    <property type="entry name" value="Translation initiation factor 3 (IF-3), C-terminal domain"/>
    <property type="match status" value="1"/>
</dbReference>
<evidence type="ECO:0000256" key="1">
    <source>
        <dbReference type="ARBA" id="ARBA00005439"/>
    </source>
</evidence>
<dbReference type="InterPro" id="IPR036788">
    <property type="entry name" value="T_IF-3_C_sf"/>
</dbReference>
<comment type="subunit">
    <text evidence="4 6">Monomer.</text>
</comment>
<dbReference type="PROSITE" id="PS00938">
    <property type="entry name" value="IF3"/>
    <property type="match status" value="1"/>
</dbReference>
<evidence type="ECO:0000259" key="9">
    <source>
        <dbReference type="Pfam" id="PF05198"/>
    </source>
</evidence>
<comment type="subcellular location">
    <subcellularLocation>
        <location evidence="4 6">Cytoplasm</location>
    </subcellularLocation>
</comment>
<dbReference type="Gene3D" id="3.10.20.80">
    <property type="entry name" value="Translation initiation factor 3 (IF-3), N-terminal domain"/>
    <property type="match status" value="1"/>
</dbReference>
<dbReference type="InterPro" id="IPR019813">
    <property type="entry name" value="Translation_initiation_fac3_CS"/>
</dbReference>
<dbReference type="EMBL" id="AP024202">
    <property type="protein sequence ID" value="BCN93777.1"/>
    <property type="molecule type" value="Genomic_DNA"/>
</dbReference>
<evidence type="ECO:0000256" key="6">
    <source>
        <dbReference type="RuleBase" id="RU000646"/>
    </source>
</evidence>
<evidence type="ECO:0000313" key="10">
    <source>
        <dbReference type="EMBL" id="BCN93777.1"/>
    </source>
</evidence>
<evidence type="ECO:0000256" key="3">
    <source>
        <dbReference type="ARBA" id="ARBA00022917"/>
    </source>
</evidence>
<accession>A0ABM7MEE3</accession>
<evidence type="ECO:0000313" key="11">
    <source>
        <dbReference type="Proteomes" id="UP001054820"/>
    </source>
</evidence>
<dbReference type="Proteomes" id="UP001054820">
    <property type="component" value="Chromosome"/>
</dbReference>
<organism evidence="10 11">
    <name type="scientific">Thiomicrorhabdus immobilis</name>
    <dbReference type="NCBI Taxonomy" id="2791037"/>
    <lineage>
        <taxon>Bacteria</taxon>
        <taxon>Pseudomonadati</taxon>
        <taxon>Pseudomonadota</taxon>
        <taxon>Gammaproteobacteria</taxon>
        <taxon>Thiotrichales</taxon>
        <taxon>Piscirickettsiaceae</taxon>
        <taxon>Thiomicrorhabdus</taxon>
    </lineage>
</organism>
<keyword evidence="4" id="KW-0963">Cytoplasm</keyword>